<organism evidence="2 3">
    <name type="scientific">Hymenolepis diminuta</name>
    <name type="common">Rat tapeworm</name>
    <dbReference type="NCBI Taxonomy" id="6216"/>
    <lineage>
        <taxon>Eukaryota</taxon>
        <taxon>Metazoa</taxon>
        <taxon>Spiralia</taxon>
        <taxon>Lophotrochozoa</taxon>
        <taxon>Platyhelminthes</taxon>
        <taxon>Cestoda</taxon>
        <taxon>Eucestoda</taxon>
        <taxon>Cyclophyllidea</taxon>
        <taxon>Hymenolepididae</taxon>
        <taxon>Hymenolepis</taxon>
    </lineage>
</organism>
<evidence type="ECO:0000313" key="2">
    <source>
        <dbReference type="EMBL" id="VUZ48104.1"/>
    </source>
</evidence>
<feature type="compositionally biased region" description="Basic and acidic residues" evidence="1">
    <location>
        <begin position="39"/>
        <end position="51"/>
    </location>
</feature>
<evidence type="ECO:0000313" key="3">
    <source>
        <dbReference type="Proteomes" id="UP000321570"/>
    </source>
</evidence>
<reference evidence="2 3" key="1">
    <citation type="submission" date="2019-07" db="EMBL/GenBank/DDBJ databases">
        <authorList>
            <person name="Jastrzebski P J."/>
            <person name="Paukszto L."/>
            <person name="Jastrzebski P J."/>
        </authorList>
    </citation>
    <scope>NUCLEOTIDE SEQUENCE [LARGE SCALE GENOMIC DNA]</scope>
    <source>
        <strain evidence="2 3">WMS-il1</strain>
    </source>
</reference>
<dbReference type="AlphaFoldDB" id="A0A564YNJ6"/>
<protein>
    <submittedName>
        <fullName evidence="2">Uncharacterized protein</fullName>
    </submittedName>
</protein>
<accession>A0A564YNJ6</accession>
<dbReference type="EMBL" id="CABIJS010000277">
    <property type="protein sequence ID" value="VUZ48104.1"/>
    <property type="molecule type" value="Genomic_DNA"/>
</dbReference>
<gene>
    <name evidence="2" type="ORF">WMSIL1_LOCUS7529</name>
</gene>
<keyword evidence="3" id="KW-1185">Reference proteome</keyword>
<proteinExistence type="predicted"/>
<dbReference type="Proteomes" id="UP000321570">
    <property type="component" value="Unassembled WGS sequence"/>
</dbReference>
<sequence>MPSSSTEVKGQSFERCLSEGRNTAMKQMLASSSMPSSSTEKKEKNHSDLPPKETVYTENTTYRFLIDAFFFH</sequence>
<evidence type="ECO:0000256" key="1">
    <source>
        <dbReference type="SAM" id="MobiDB-lite"/>
    </source>
</evidence>
<name>A0A564YNJ6_HYMDI</name>
<feature type="region of interest" description="Disordered" evidence="1">
    <location>
        <begin position="1"/>
        <end position="54"/>
    </location>
</feature>